<feature type="compositionally biased region" description="Low complexity" evidence="1">
    <location>
        <begin position="258"/>
        <end position="273"/>
    </location>
</feature>
<feature type="compositionally biased region" description="Basic and acidic residues" evidence="1">
    <location>
        <begin position="293"/>
        <end position="304"/>
    </location>
</feature>
<organism evidence="2 3">
    <name type="scientific">Coccomyxa viridis</name>
    <dbReference type="NCBI Taxonomy" id="1274662"/>
    <lineage>
        <taxon>Eukaryota</taxon>
        <taxon>Viridiplantae</taxon>
        <taxon>Chlorophyta</taxon>
        <taxon>core chlorophytes</taxon>
        <taxon>Trebouxiophyceae</taxon>
        <taxon>Trebouxiophyceae incertae sedis</taxon>
        <taxon>Coccomyxaceae</taxon>
        <taxon>Coccomyxa</taxon>
    </lineage>
</organism>
<protein>
    <recommendedName>
        <fullName evidence="4">Survival of motor neuron-related-splicing factor 30</fullName>
    </recommendedName>
</protein>
<dbReference type="CDD" id="cd04508">
    <property type="entry name" value="Tudor_SF"/>
    <property type="match status" value="1"/>
</dbReference>
<reference evidence="2 3" key="1">
    <citation type="submission" date="2023-10" db="EMBL/GenBank/DDBJ databases">
        <authorList>
            <person name="Maclean D."/>
            <person name="Macfadyen A."/>
        </authorList>
    </citation>
    <scope>NUCLEOTIDE SEQUENCE [LARGE SCALE GENOMIC DNA]</scope>
</reference>
<accession>A0AAV1I7U9</accession>
<dbReference type="EMBL" id="CAUYUE010000006">
    <property type="protein sequence ID" value="CAK0782136.1"/>
    <property type="molecule type" value="Genomic_DNA"/>
</dbReference>
<dbReference type="Proteomes" id="UP001314263">
    <property type="component" value="Unassembled WGS sequence"/>
</dbReference>
<evidence type="ECO:0008006" key="4">
    <source>
        <dbReference type="Google" id="ProtNLM"/>
    </source>
</evidence>
<evidence type="ECO:0000313" key="2">
    <source>
        <dbReference type="EMBL" id="CAK0782136.1"/>
    </source>
</evidence>
<evidence type="ECO:0000256" key="1">
    <source>
        <dbReference type="SAM" id="MobiDB-lite"/>
    </source>
</evidence>
<name>A0AAV1I7U9_9CHLO</name>
<evidence type="ECO:0000313" key="3">
    <source>
        <dbReference type="Proteomes" id="UP001314263"/>
    </source>
</evidence>
<comment type="caution">
    <text evidence="2">The sequence shown here is derived from an EMBL/GenBank/DDBJ whole genome shotgun (WGS) entry which is preliminary data.</text>
</comment>
<feature type="region of interest" description="Disordered" evidence="1">
    <location>
        <begin position="207"/>
        <end position="304"/>
    </location>
</feature>
<feature type="compositionally biased region" description="Basic residues" evidence="1">
    <location>
        <begin position="214"/>
        <end position="228"/>
    </location>
</feature>
<dbReference type="AlphaFoldDB" id="A0AAV1I7U9"/>
<gene>
    <name evidence="2" type="ORF">CVIRNUC_005579</name>
</gene>
<keyword evidence="3" id="KW-1185">Reference proteome</keyword>
<feature type="compositionally biased region" description="Gly residues" evidence="1">
    <location>
        <begin position="274"/>
        <end position="283"/>
    </location>
</feature>
<proteinExistence type="predicted"/>
<sequence>MDRAELVSNLQEYKAQLDQVQHLLLSDPHNAEYTEIYDSLSEAITVTEELLQGDVQDEEEALPSSAAAPAAERPVRQGPKIVLTQAPTIQLSSVLPATVAQQIRSAQQKAALQGQAPPAWAIGAKCQALDPLEATWQEATVKGISATGNFVLAFAGREDDLEEVDKDSVKPPPAVEETYRGVAAPSRPKVGNTAPIEEMPKWVQIKETDDEKTKARKKKLQKSFKSKQRFQEMDKQTQKKQQSWLDFKSGKGSKKKSGFMSTTKKSSIFSVPDGPGGKVGVVGSGKPMTQEPIRPRHDFAAGGT</sequence>